<dbReference type="OrthoDB" id="431715at2759"/>
<keyword evidence="1" id="KW-0732">Signal</keyword>
<dbReference type="InterPro" id="IPR032514">
    <property type="entry name" value="GtaA_central"/>
</dbReference>
<evidence type="ECO:0000259" key="3">
    <source>
        <dbReference type="Pfam" id="PF17168"/>
    </source>
</evidence>
<dbReference type="Proteomes" id="UP000799537">
    <property type="component" value="Unassembled WGS sequence"/>
</dbReference>
<feature type="signal peptide" evidence="1">
    <location>
        <begin position="1"/>
        <end position="18"/>
    </location>
</feature>
<feature type="domain" description="Glutaminase A central" evidence="2">
    <location>
        <begin position="354"/>
        <end position="700"/>
    </location>
</feature>
<evidence type="ECO:0008006" key="6">
    <source>
        <dbReference type="Google" id="ProtNLM"/>
    </source>
</evidence>
<feature type="chain" id="PRO_5025399339" description="Glutaminase A" evidence="1">
    <location>
        <begin position="19"/>
        <end position="718"/>
    </location>
</feature>
<dbReference type="InterPro" id="IPR033433">
    <property type="entry name" value="GtaA_N"/>
</dbReference>
<sequence length="718" mass="78995">MARRSLIWLSALVSVIAAQSSQQSTFSPARPPAIPLAVRSPYLSTWQAAGSDGGNGGYLAGQWPTFWTGSINGWCGLIRVDNNTYTWMGKPDPLPQVVSQTAFEYTSTRSSFTMDVNGQVTMNITFLSPVDPTDKQRQSMPVSYVNIEVVSADGNEHEVAIYTDISAEWTSGDRNQVAQWSRGVAQGSSDSGGSGDLAFHKVWRQTQIEFAEDGDQAAWGYWYYATENVDGLTYQSGADTDVRRQFTDNGGLNNSEDTDYRAINDNFPVFAFAVDLGSVSSDSKESLFTVNLLQNNSVQFATGQGLQQVPSFWRSSFSDELSAVTTFYFDYANGARVSAALDNDVASDSRAAGGDDYVAITSLAVRQAWGAVQIAGTESENYIFLKEISSNGNFQTVDVIFPFHPMLLYMNASWMKMILDPLFINMKSLWPQDFAIHDIGSRYPNATGHADGNAALQPLEECGNMLIMTLGYAQKTGDTDYLNQNWDLLHQWGQWLINNNSVIPFNQISTDDFAGPLANQTNLALKGIIGLQAAAMIANMTGHSQEGSDYANTASDWIRQWEQLAVNQNANPPHTVLNYGDEDSFSLLYNLYADQLVQTNIVPHSIYTMQSEFYPTVKQEYGVPLDTRADRTKSDWEIFCAAIASDDTRDMFIQDLAKFINQTPTSAPVTDLYDPSTAQFAADIGPFKARPVVGGWFALLALNQTGLPDESYIGQSSS</sequence>
<dbReference type="Pfam" id="PF16335">
    <property type="entry name" value="GtaA_6_Hairpin"/>
    <property type="match status" value="1"/>
</dbReference>
<evidence type="ECO:0000313" key="5">
    <source>
        <dbReference type="Proteomes" id="UP000799537"/>
    </source>
</evidence>
<protein>
    <recommendedName>
        <fullName evidence="6">Glutaminase A</fullName>
    </recommendedName>
</protein>
<dbReference type="PANTHER" id="PTHR31987">
    <property type="entry name" value="GLUTAMINASE A-RELATED"/>
    <property type="match status" value="1"/>
</dbReference>
<evidence type="ECO:0000256" key="1">
    <source>
        <dbReference type="SAM" id="SignalP"/>
    </source>
</evidence>
<organism evidence="4 5">
    <name type="scientific">Zasmidium cellare ATCC 36951</name>
    <dbReference type="NCBI Taxonomy" id="1080233"/>
    <lineage>
        <taxon>Eukaryota</taxon>
        <taxon>Fungi</taxon>
        <taxon>Dikarya</taxon>
        <taxon>Ascomycota</taxon>
        <taxon>Pezizomycotina</taxon>
        <taxon>Dothideomycetes</taxon>
        <taxon>Dothideomycetidae</taxon>
        <taxon>Mycosphaerellales</taxon>
        <taxon>Mycosphaerellaceae</taxon>
        <taxon>Zasmidium</taxon>
    </lineage>
</organism>
<dbReference type="PANTHER" id="PTHR31987:SF1">
    <property type="entry name" value="GLUTAMINASE A"/>
    <property type="match status" value="1"/>
</dbReference>
<reference evidence="4" key="1">
    <citation type="journal article" date="2020" name="Stud. Mycol.">
        <title>101 Dothideomycetes genomes: a test case for predicting lifestyles and emergence of pathogens.</title>
        <authorList>
            <person name="Haridas S."/>
            <person name="Albert R."/>
            <person name="Binder M."/>
            <person name="Bloem J."/>
            <person name="Labutti K."/>
            <person name="Salamov A."/>
            <person name="Andreopoulos B."/>
            <person name="Baker S."/>
            <person name="Barry K."/>
            <person name="Bills G."/>
            <person name="Bluhm B."/>
            <person name="Cannon C."/>
            <person name="Castanera R."/>
            <person name="Culley D."/>
            <person name="Daum C."/>
            <person name="Ezra D."/>
            <person name="Gonzalez J."/>
            <person name="Henrissat B."/>
            <person name="Kuo A."/>
            <person name="Liang C."/>
            <person name="Lipzen A."/>
            <person name="Lutzoni F."/>
            <person name="Magnuson J."/>
            <person name="Mondo S."/>
            <person name="Nolan M."/>
            <person name="Ohm R."/>
            <person name="Pangilinan J."/>
            <person name="Park H.-J."/>
            <person name="Ramirez L."/>
            <person name="Alfaro M."/>
            <person name="Sun H."/>
            <person name="Tritt A."/>
            <person name="Yoshinaga Y."/>
            <person name="Zwiers L.-H."/>
            <person name="Turgeon B."/>
            <person name="Goodwin S."/>
            <person name="Spatafora J."/>
            <person name="Crous P."/>
            <person name="Grigoriev I."/>
        </authorList>
    </citation>
    <scope>NUCLEOTIDE SEQUENCE</scope>
    <source>
        <strain evidence="4">ATCC 36951</strain>
    </source>
</reference>
<evidence type="ECO:0000313" key="4">
    <source>
        <dbReference type="EMBL" id="KAF2168361.1"/>
    </source>
</evidence>
<keyword evidence="5" id="KW-1185">Reference proteome</keyword>
<dbReference type="Pfam" id="PF17168">
    <property type="entry name" value="DUF5127"/>
    <property type="match status" value="1"/>
</dbReference>
<dbReference type="EMBL" id="ML993590">
    <property type="protein sequence ID" value="KAF2168361.1"/>
    <property type="molecule type" value="Genomic_DNA"/>
</dbReference>
<dbReference type="RefSeq" id="XP_033669250.1">
    <property type="nucleotide sequence ID" value="XM_033816483.1"/>
</dbReference>
<dbReference type="AlphaFoldDB" id="A0A6A6CMU9"/>
<dbReference type="InterPro" id="IPR052743">
    <property type="entry name" value="Glutaminase_GtaA"/>
</dbReference>
<dbReference type="GeneID" id="54569755"/>
<feature type="domain" description="Glutaminase A N-terminal" evidence="3">
    <location>
        <begin position="108"/>
        <end position="348"/>
    </location>
</feature>
<proteinExistence type="predicted"/>
<gene>
    <name evidence="4" type="ORF">M409DRAFT_65383</name>
</gene>
<name>A0A6A6CMU9_ZASCE</name>
<evidence type="ECO:0000259" key="2">
    <source>
        <dbReference type="Pfam" id="PF16335"/>
    </source>
</evidence>
<accession>A0A6A6CMU9</accession>